<keyword evidence="1" id="KW-0472">Membrane</keyword>
<dbReference type="AlphaFoldDB" id="A0A9X3E0S6"/>
<evidence type="ECO:0000313" key="2">
    <source>
        <dbReference type="EMBL" id="MCX5569056.1"/>
    </source>
</evidence>
<name>A0A9X3E0S6_9HYPH</name>
<evidence type="ECO:0008006" key="4">
    <source>
        <dbReference type="Google" id="ProtNLM"/>
    </source>
</evidence>
<dbReference type="Pfam" id="PF14023">
    <property type="entry name" value="Bestrophin-like"/>
    <property type="match status" value="1"/>
</dbReference>
<feature type="transmembrane region" description="Helical" evidence="1">
    <location>
        <begin position="7"/>
        <end position="26"/>
    </location>
</feature>
<keyword evidence="3" id="KW-1185">Reference proteome</keyword>
<evidence type="ECO:0000313" key="3">
    <source>
        <dbReference type="Proteomes" id="UP001144805"/>
    </source>
</evidence>
<protein>
    <recommendedName>
        <fullName evidence="4">DUF4239 domain-containing protein</fullName>
    </recommendedName>
</protein>
<keyword evidence="1" id="KW-0812">Transmembrane</keyword>
<dbReference type="InterPro" id="IPR025333">
    <property type="entry name" value="DUF4239"/>
</dbReference>
<proteinExistence type="predicted"/>
<evidence type="ECO:0000256" key="1">
    <source>
        <dbReference type="SAM" id="Phobius"/>
    </source>
</evidence>
<dbReference type="RefSeq" id="WP_266338008.1">
    <property type="nucleotide sequence ID" value="NZ_JAPKNK010000002.1"/>
</dbReference>
<dbReference type="Proteomes" id="UP001144805">
    <property type="component" value="Unassembled WGS sequence"/>
</dbReference>
<reference evidence="2" key="1">
    <citation type="submission" date="2022-11" db="EMBL/GenBank/DDBJ databases">
        <title>Biodiversity and phylogenetic relationships of bacteria.</title>
        <authorList>
            <person name="Machado R.A.R."/>
            <person name="Bhat A."/>
            <person name="Loulou A."/>
            <person name="Kallel S."/>
        </authorList>
    </citation>
    <scope>NUCLEOTIDE SEQUENCE</scope>
    <source>
        <strain evidence="2">K-TC2</strain>
    </source>
</reference>
<dbReference type="EMBL" id="JAPKNK010000002">
    <property type="protein sequence ID" value="MCX5569056.1"/>
    <property type="molecule type" value="Genomic_DNA"/>
</dbReference>
<comment type="caution">
    <text evidence="2">The sequence shown here is derived from an EMBL/GenBank/DDBJ whole genome shotgun (WGS) entry which is preliminary data.</text>
</comment>
<keyword evidence="1" id="KW-1133">Transmembrane helix</keyword>
<organism evidence="2 3">
    <name type="scientific">Kaistia nematophila</name>
    <dbReference type="NCBI Taxonomy" id="2994654"/>
    <lineage>
        <taxon>Bacteria</taxon>
        <taxon>Pseudomonadati</taxon>
        <taxon>Pseudomonadota</taxon>
        <taxon>Alphaproteobacteria</taxon>
        <taxon>Hyphomicrobiales</taxon>
        <taxon>Kaistiaceae</taxon>
        <taxon>Kaistia</taxon>
    </lineage>
</organism>
<accession>A0A9X3E0S6</accession>
<gene>
    <name evidence="2" type="ORF">OSH07_07600</name>
</gene>
<feature type="transmembrane region" description="Helical" evidence="1">
    <location>
        <begin position="188"/>
        <end position="208"/>
    </location>
</feature>
<sequence>MALLIEIAEFSIVLFGLVLLFLQLLVHEVGYRIGLRRRQSAPGETVGVVVGSMLGLLAFVLALTLSFSTTRFSERRQGTIVEANAIGTAWLRAKAIGAPRGEEIARLLEDYTALRKEFVLAEGGRGGSVEALNTRTNALQSQIWGQLAGLVREQPNPISASLMASLNEAFDAATSSRFAFETRLPPQIFWLLMAMTMLSMGCLGYQLGLKERPSRLLIALLSLMWTIVIVEILDLSAARLGTFRTGSIVYDWTETGFKGGVTVPPLPAP</sequence>
<feature type="transmembrane region" description="Helical" evidence="1">
    <location>
        <begin position="214"/>
        <end position="233"/>
    </location>
</feature>
<feature type="transmembrane region" description="Helical" evidence="1">
    <location>
        <begin position="46"/>
        <end position="67"/>
    </location>
</feature>